<protein>
    <submittedName>
        <fullName evidence="1">Uncharacterized protein</fullName>
    </submittedName>
</protein>
<reference evidence="1" key="1">
    <citation type="journal article" date="2012" name="PLoS ONE">
        <title>Gene sets for utilization of primary and secondary nutrition supplies in the distal gut of endangered iberian lynx.</title>
        <authorList>
            <person name="Alcaide M."/>
            <person name="Messina E."/>
            <person name="Richter M."/>
            <person name="Bargiela R."/>
            <person name="Peplies J."/>
            <person name="Huws S.A."/>
            <person name="Newbold C.J."/>
            <person name="Golyshin P.N."/>
            <person name="Simon M.A."/>
            <person name="Lopez G."/>
            <person name="Yakimov M.M."/>
            <person name="Ferrer M."/>
        </authorList>
    </citation>
    <scope>NUCLEOTIDE SEQUENCE</scope>
</reference>
<comment type="caution">
    <text evidence="1">The sequence shown here is derived from an EMBL/GenBank/DDBJ whole genome shotgun (WGS) entry which is preliminary data.</text>
</comment>
<feature type="non-terminal residue" evidence="1">
    <location>
        <position position="1"/>
    </location>
</feature>
<accession>J9FSC9</accession>
<dbReference type="EMBL" id="AMCI01008932">
    <property type="protein sequence ID" value="EJW90284.1"/>
    <property type="molecule type" value="Genomic_DNA"/>
</dbReference>
<dbReference type="AlphaFoldDB" id="J9FSC9"/>
<organism evidence="1">
    <name type="scientific">gut metagenome</name>
    <dbReference type="NCBI Taxonomy" id="749906"/>
    <lineage>
        <taxon>unclassified sequences</taxon>
        <taxon>metagenomes</taxon>
        <taxon>organismal metagenomes</taxon>
    </lineage>
</organism>
<evidence type="ECO:0000313" key="1">
    <source>
        <dbReference type="EMBL" id="EJW90284.1"/>
    </source>
</evidence>
<name>J9FSC9_9ZZZZ</name>
<proteinExistence type="predicted"/>
<sequence length="43" mass="5139">FGRIAEELFERRSEREEPYIRKKAADFTIHSPFHKASVNSFIK</sequence>
<gene>
    <name evidence="1" type="ORF">EVA_21609</name>
</gene>